<evidence type="ECO:0000259" key="1">
    <source>
        <dbReference type="Pfam" id="PF07969"/>
    </source>
</evidence>
<dbReference type="Proteomes" id="UP000035996">
    <property type="component" value="Unassembled WGS sequence"/>
</dbReference>
<comment type="caution">
    <text evidence="2">The sequence shown here is derived from an EMBL/GenBank/DDBJ whole genome shotgun (WGS) entry which is preliminary data.</text>
</comment>
<reference evidence="2" key="1">
    <citation type="submission" date="2015-06" db="EMBL/GenBank/DDBJ databases">
        <authorList>
            <person name="Liu B."/>
            <person name="Wang J."/>
            <person name="Zhu Y."/>
            <person name="Liu G."/>
            <person name="Chen Q."/>
            <person name="Zheng C."/>
            <person name="Che J."/>
            <person name="Ge C."/>
            <person name="Shi H."/>
            <person name="Pan Z."/>
            <person name="Liu X."/>
        </authorList>
    </citation>
    <scope>NUCLEOTIDE SEQUENCE [LARGE SCALE GENOMIC DNA]</scope>
    <source>
        <strain evidence="2">DSM 16346</strain>
    </source>
</reference>
<dbReference type="Gene3D" id="2.30.40.10">
    <property type="entry name" value="Urease, subunit C, domain 1"/>
    <property type="match status" value="1"/>
</dbReference>
<dbReference type="Gene3D" id="3.20.20.140">
    <property type="entry name" value="Metal-dependent hydrolases"/>
    <property type="match status" value="1"/>
</dbReference>
<dbReference type="GO" id="GO:0016810">
    <property type="term" value="F:hydrolase activity, acting on carbon-nitrogen (but not peptide) bonds"/>
    <property type="evidence" value="ECO:0007669"/>
    <property type="project" value="InterPro"/>
</dbReference>
<dbReference type="Gene3D" id="3.10.310.70">
    <property type="match status" value="1"/>
</dbReference>
<feature type="domain" description="Amidohydrolase 3" evidence="1">
    <location>
        <begin position="52"/>
        <end position="527"/>
    </location>
</feature>
<sequence length="531" mass="59161">MGTLWFGGKIYTLDQENETVEAVYTEGGRIKKTGTEAELRSLFGSQINERRDLKGHVMIPGFVDSHLHMIGHGEKLLRLDLSQSQSAEEMKRLLLEKVSNASSDEWIIGEGWNENNFADRKIFHRDELDEISPNHPMMLTRVCRHAILANSIALDLAGITDETKDPEGGVIMRDSNGKATGYLLDRAQELVKNAMPEVSIGFLERALSSSVDDLVSKGVTGGHSEDLNYYGGFTRTYETFMNVINGKRKFRANLLVHHEVIDEMRRQGLGYGDGTEYVELGAMKIFADGALGGRTALLSHPYNDSPDTSGVAIHSIEGLTTLVREARTHDMPVAIHVIGDLALEYAIEAIEQFPAPYGLRDRLIHTQVVRPDLIDRLNQLSVILDIQPRFVASDFPWVMERLGEERMAMSFAWKTLLHSGIPIAGGSDAPIEPVDPLLGIHAAVTRKRPNDTHEGYYPEQKLSMFEAVSLFTTGSAYAIGREDERGKIMENYDADFTVLNRDIFACDSDLLLQTKAVMTVVNESVVYSDFN</sequence>
<evidence type="ECO:0000313" key="2">
    <source>
        <dbReference type="EMBL" id="KMM37381.1"/>
    </source>
</evidence>
<dbReference type="Pfam" id="PF07969">
    <property type="entry name" value="Amidohydro_3"/>
    <property type="match status" value="1"/>
</dbReference>
<dbReference type="PATRIC" id="fig|157733.3.peg.1310"/>
<dbReference type="EMBL" id="LELK01000004">
    <property type="protein sequence ID" value="KMM37381.1"/>
    <property type="molecule type" value="Genomic_DNA"/>
</dbReference>
<dbReference type="CDD" id="cd01300">
    <property type="entry name" value="YtcJ_like"/>
    <property type="match status" value="1"/>
</dbReference>
<accession>A0A0J6CMD6</accession>
<dbReference type="SUPFAM" id="SSF51338">
    <property type="entry name" value="Composite domain of metallo-dependent hydrolases"/>
    <property type="match status" value="1"/>
</dbReference>
<dbReference type="InterPro" id="IPR013108">
    <property type="entry name" value="Amidohydro_3"/>
</dbReference>
<dbReference type="InterPro" id="IPR033932">
    <property type="entry name" value="YtcJ-like"/>
</dbReference>
<dbReference type="AlphaFoldDB" id="A0A0J6CMD6"/>
<dbReference type="RefSeq" id="WP_048312320.1">
    <property type="nucleotide sequence ID" value="NZ_CP119526.1"/>
</dbReference>
<gene>
    <name evidence="2" type="ORF">AB986_16125</name>
</gene>
<organism evidence="2 3">
    <name type="scientific">Guptibacillus hwajinpoensis</name>
    <dbReference type="NCBI Taxonomy" id="208199"/>
    <lineage>
        <taxon>Bacteria</taxon>
        <taxon>Bacillati</taxon>
        <taxon>Bacillota</taxon>
        <taxon>Bacilli</taxon>
        <taxon>Bacillales</taxon>
        <taxon>Guptibacillaceae</taxon>
        <taxon>Guptibacillus</taxon>
    </lineage>
</organism>
<dbReference type="STRING" id="157733.AB986_16125"/>
<dbReference type="SUPFAM" id="SSF51556">
    <property type="entry name" value="Metallo-dependent hydrolases"/>
    <property type="match status" value="1"/>
</dbReference>
<keyword evidence="3" id="KW-1185">Reference proteome</keyword>
<dbReference type="OrthoDB" id="9767366at2"/>
<name>A0A0J6CMD6_9BACL</name>
<protein>
    <submittedName>
        <fullName evidence="2">Amidohydrolase</fullName>
    </submittedName>
</protein>
<dbReference type="PANTHER" id="PTHR22642:SF2">
    <property type="entry name" value="PROTEIN LONG AFTER FAR-RED 3"/>
    <property type="match status" value="1"/>
</dbReference>
<proteinExistence type="predicted"/>
<dbReference type="InterPro" id="IPR011059">
    <property type="entry name" value="Metal-dep_hydrolase_composite"/>
</dbReference>
<evidence type="ECO:0000313" key="3">
    <source>
        <dbReference type="Proteomes" id="UP000035996"/>
    </source>
</evidence>
<dbReference type="PANTHER" id="PTHR22642">
    <property type="entry name" value="IMIDAZOLONEPROPIONASE"/>
    <property type="match status" value="1"/>
</dbReference>
<dbReference type="InterPro" id="IPR032466">
    <property type="entry name" value="Metal_Hydrolase"/>
</dbReference>